<accession>A0A4Y2UXJ8</accession>
<gene>
    <name evidence="2" type="ORF">AVEN_137633_1</name>
    <name evidence="1" type="ORF">AVEN_86407_1</name>
</gene>
<comment type="caution">
    <text evidence="2">The sequence shown here is derived from an EMBL/GenBank/DDBJ whole genome shotgun (WGS) entry which is preliminary data.</text>
</comment>
<evidence type="ECO:0000313" key="2">
    <source>
        <dbReference type="EMBL" id="GBO17138.1"/>
    </source>
</evidence>
<dbReference type="EMBL" id="BGPR01040931">
    <property type="protein sequence ID" value="GBO17136.1"/>
    <property type="molecule type" value="Genomic_DNA"/>
</dbReference>
<dbReference type="EMBL" id="BGPR01040932">
    <property type="protein sequence ID" value="GBO17138.1"/>
    <property type="molecule type" value="Genomic_DNA"/>
</dbReference>
<reference evidence="2 3" key="1">
    <citation type="journal article" date="2019" name="Sci. Rep.">
        <title>Orb-weaving spider Araneus ventricosus genome elucidates the spidroin gene catalogue.</title>
        <authorList>
            <person name="Kono N."/>
            <person name="Nakamura H."/>
            <person name="Ohtoshi R."/>
            <person name="Moran D.A.P."/>
            <person name="Shinohara A."/>
            <person name="Yoshida Y."/>
            <person name="Fujiwara M."/>
            <person name="Mori M."/>
            <person name="Tomita M."/>
            <person name="Arakawa K."/>
        </authorList>
    </citation>
    <scope>NUCLEOTIDE SEQUENCE [LARGE SCALE GENOMIC DNA]</scope>
</reference>
<proteinExistence type="predicted"/>
<sequence>MAVASARHLNLEISHTMAIAHHLNLEISHTIAVASHITCCVVERSVIAAFLSRKTKRRSSSLDVATHLSKLPPNFFCTLLSLSLLFSNFPLLFNPVFQAVL</sequence>
<evidence type="ECO:0000313" key="1">
    <source>
        <dbReference type="EMBL" id="GBO17136.1"/>
    </source>
</evidence>
<dbReference type="Proteomes" id="UP000499080">
    <property type="component" value="Unassembled WGS sequence"/>
</dbReference>
<name>A0A4Y2UXJ8_ARAVE</name>
<keyword evidence="3" id="KW-1185">Reference proteome</keyword>
<organism evidence="2 3">
    <name type="scientific">Araneus ventricosus</name>
    <name type="common">Orbweaver spider</name>
    <name type="synonym">Epeira ventricosa</name>
    <dbReference type="NCBI Taxonomy" id="182803"/>
    <lineage>
        <taxon>Eukaryota</taxon>
        <taxon>Metazoa</taxon>
        <taxon>Ecdysozoa</taxon>
        <taxon>Arthropoda</taxon>
        <taxon>Chelicerata</taxon>
        <taxon>Arachnida</taxon>
        <taxon>Araneae</taxon>
        <taxon>Araneomorphae</taxon>
        <taxon>Entelegynae</taxon>
        <taxon>Araneoidea</taxon>
        <taxon>Araneidae</taxon>
        <taxon>Araneus</taxon>
    </lineage>
</organism>
<dbReference type="AlphaFoldDB" id="A0A4Y2UXJ8"/>
<protein>
    <submittedName>
        <fullName evidence="2">Uncharacterized protein</fullName>
    </submittedName>
</protein>
<evidence type="ECO:0000313" key="3">
    <source>
        <dbReference type="Proteomes" id="UP000499080"/>
    </source>
</evidence>